<feature type="compositionally biased region" description="Acidic residues" evidence="2">
    <location>
        <begin position="470"/>
        <end position="487"/>
    </location>
</feature>
<dbReference type="InterPro" id="IPR021886">
    <property type="entry name" value="MgsA_C"/>
</dbReference>
<dbReference type="CDD" id="cd00009">
    <property type="entry name" value="AAA"/>
    <property type="match status" value="1"/>
</dbReference>
<evidence type="ECO:0000313" key="5">
    <source>
        <dbReference type="Proteomes" id="UP001281761"/>
    </source>
</evidence>
<feature type="compositionally biased region" description="Basic and acidic residues" evidence="2">
    <location>
        <begin position="344"/>
        <end position="353"/>
    </location>
</feature>
<dbReference type="InterPro" id="IPR003959">
    <property type="entry name" value="ATPase_AAA_core"/>
</dbReference>
<dbReference type="Pfam" id="PF12002">
    <property type="entry name" value="MgsA_C"/>
    <property type="match status" value="1"/>
</dbReference>
<dbReference type="Gene3D" id="1.10.3710.10">
    <property type="entry name" value="DNA polymerase III clamp loader subunits, C-terminal domain"/>
    <property type="match status" value="1"/>
</dbReference>
<dbReference type="SUPFAM" id="SSF52540">
    <property type="entry name" value="P-loop containing nucleoside triphosphate hydrolases"/>
    <property type="match status" value="1"/>
</dbReference>
<dbReference type="InterPro" id="IPR003593">
    <property type="entry name" value="AAA+_ATPase"/>
</dbReference>
<dbReference type="InterPro" id="IPR008921">
    <property type="entry name" value="DNA_pol3_clamp-load_cplx_C"/>
</dbReference>
<name>A0ABQ9XMG0_9EUKA</name>
<accession>A0ABQ9XMG0</accession>
<dbReference type="PANTHER" id="PTHR13779">
    <property type="entry name" value="WERNER HELICASE-INTERACTING PROTEIN 1 FAMILY MEMBER"/>
    <property type="match status" value="1"/>
</dbReference>
<dbReference type="Proteomes" id="UP001281761">
    <property type="component" value="Unassembled WGS sequence"/>
</dbReference>
<dbReference type="SMART" id="SM00382">
    <property type="entry name" value="AAA"/>
    <property type="match status" value="1"/>
</dbReference>
<sequence>MLFHESGSEQYSHIFFSRENSLVKVKHLQTMDKFMHKDSSGTASIDTSPLAAMMRPSSLDDYVGQKDVVGVGSPLYRLIESDSIPSLIFWGPPGSGKTTLAYIIANQTHKHFVKMSAVTSGVPEMKELLRQAEVRLKTRKQTTILFLDEIHRFNKLQQDVFLPYIEPGLITLIGATTENPSLSLNNALLSRCQVFRLHAIDADDMTRVLERGIERLGKVQLISNPESAKPYSTKMKIEEVEEQLKTREVIGKEIDGEDKTTEPICVACPQCMRVSFSVEPGVLAEIEGRSRGDCRTALGHLEMLAKARCIDHTRRVEALWRQGGIRDESVGERFSAVAKLKRQTTRDTEKRENITGPIPNEKGIQSPVQTPKKEDPFLRFRSPTSASSSKSIAGDRKMLSPGPARTKATDSAAKMLGSPRMGVGMGGVRAVRTRDVEQFVEMGFLEKKVRAVLSRMGADEALSVLLAEAAEEEEKGEKEEQVEENEEDPQHLSSPLHQTPSDPSASPTSDLSSGVNVRNNGEWEEGAKEEESGMMKDEDEAELDESLISTNLPCPSPYHPTLTLTLSHCQALFSSSPLPIVVDKSAAVRLDYLSALSSAIIGRDENAALYYTERLLADKEAPRRVMAHLLALSNRLVGLADPQAVVYGMASYQCYEILGFPEGNLNISSFAIYLCRAPHSSEFADAYDRCVEFCRTNKPEPIPLHVRNAPTKLMKQEGYAEGYIYTPRATAEENAKQTFLPQAYIDRGVHFFERDENPVE</sequence>
<comment type="similarity">
    <text evidence="1">Belongs to the AAA ATPase family. RarA/MGS1/WRNIP1 subfamily.</text>
</comment>
<dbReference type="PANTHER" id="PTHR13779:SF7">
    <property type="entry name" value="ATPASE WRNIP1"/>
    <property type="match status" value="1"/>
</dbReference>
<comment type="caution">
    <text evidence="4">The sequence shown here is derived from an EMBL/GenBank/DDBJ whole genome shotgun (WGS) entry which is preliminary data.</text>
</comment>
<dbReference type="Gene3D" id="3.40.50.300">
    <property type="entry name" value="P-loop containing nucleotide triphosphate hydrolases"/>
    <property type="match status" value="1"/>
</dbReference>
<gene>
    <name evidence="4" type="ORF">BLNAU_12657</name>
</gene>
<feature type="compositionally biased region" description="Low complexity" evidence="2">
    <location>
        <begin position="382"/>
        <end position="391"/>
    </location>
</feature>
<organism evidence="4 5">
    <name type="scientific">Blattamonas nauphoetae</name>
    <dbReference type="NCBI Taxonomy" id="2049346"/>
    <lineage>
        <taxon>Eukaryota</taxon>
        <taxon>Metamonada</taxon>
        <taxon>Preaxostyla</taxon>
        <taxon>Oxymonadida</taxon>
        <taxon>Blattamonas</taxon>
    </lineage>
</organism>
<dbReference type="Pfam" id="PF00004">
    <property type="entry name" value="AAA"/>
    <property type="match status" value="1"/>
</dbReference>
<feature type="compositionally biased region" description="Basic and acidic residues" evidence="2">
    <location>
        <begin position="525"/>
        <end position="536"/>
    </location>
</feature>
<protein>
    <submittedName>
        <fullName evidence="4">Replication-associated recombination protein A</fullName>
    </submittedName>
</protein>
<feature type="region of interest" description="Disordered" evidence="2">
    <location>
        <begin position="341"/>
        <end position="418"/>
    </location>
</feature>
<dbReference type="InterPro" id="IPR051314">
    <property type="entry name" value="AAA_ATPase_RarA/MGS1/WRNIP1"/>
</dbReference>
<evidence type="ECO:0000259" key="3">
    <source>
        <dbReference type="SMART" id="SM00382"/>
    </source>
</evidence>
<feature type="domain" description="AAA+ ATPase" evidence="3">
    <location>
        <begin position="83"/>
        <end position="201"/>
    </location>
</feature>
<keyword evidence="5" id="KW-1185">Reference proteome</keyword>
<proteinExistence type="inferred from homology"/>
<feature type="compositionally biased region" description="Low complexity" evidence="2">
    <location>
        <begin position="499"/>
        <end position="513"/>
    </location>
</feature>
<evidence type="ECO:0000256" key="2">
    <source>
        <dbReference type="SAM" id="MobiDB-lite"/>
    </source>
</evidence>
<evidence type="ECO:0000313" key="4">
    <source>
        <dbReference type="EMBL" id="KAK2952395.1"/>
    </source>
</evidence>
<reference evidence="4 5" key="1">
    <citation type="journal article" date="2022" name="bioRxiv">
        <title>Genomics of Preaxostyla Flagellates Illuminates Evolutionary Transitions and the Path Towards Mitochondrial Loss.</title>
        <authorList>
            <person name="Novak L.V.F."/>
            <person name="Treitli S.C."/>
            <person name="Pyrih J."/>
            <person name="Halakuc P."/>
            <person name="Pipaliya S.V."/>
            <person name="Vacek V."/>
            <person name="Brzon O."/>
            <person name="Soukal P."/>
            <person name="Eme L."/>
            <person name="Dacks J.B."/>
            <person name="Karnkowska A."/>
            <person name="Elias M."/>
            <person name="Hampl V."/>
        </authorList>
    </citation>
    <scope>NUCLEOTIDE SEQUENCE [LARGE SCALE GENOMIC DNA]</scope>
    <source>
        <strain evidence="4">NAU3</strain>
        <tissue evidence="4">Gut</tissue>
    </source>
</reference>
<dbReference type="SUPFAM" id="SSF48019">
    <property type="entry name" value="post-AAA+ oligomerization domain-like"/>
    <property type="match status" value="1"/>
</dbReference>
<evidence type="ECO:0000256" key="1">
    <source>
        <dbReference type="ARBA" id="ARBA00008959"/>
    </source>
</evidence>
<feature type="region of interest" description="Disordered" evidence="2">
    <location>
        <begin position="470"/>
        <end position="543"/>
    </location>
</feature>
<dbReference type="InterPro" id="IPR027417">
    <property type="entry name" value="P-loop_NTPase"/>
</dbReference>
<dbReference type="EMBL" id="JARBJD010000104">
    <property type="protein sequence ID" value="KAK2952395.1"/>
    <property type="molecule type" value="Genomic_DNA"/>
</dbReference>
<dbReference type="Gene3D" id="1.20.272.10">
    <property type="match status" value="1"/>
</dbReference>